<dbReference type="VEuPathDB" id="VectorBase:LDEU007083"/>
<organism evidence="2 3">
    <name type="scientific">Leptotrombidium deliense</name>
    <dbReference type="NCBI Taxonomy" id="299467"/>
    <lineage>
        <taxon>Eukaryota</taxon>
        <taxon>Metazoa</taxon>
        <taxon>Ecdysozoa</taxon>
        <taxon>Arthropoda</taxon>
        <taxon>Chelicerata</taxon>
        <taxon>Arachnida</taxon>
        <taxon>Acari</taxon>
        <taxon>Acariformes</taxon>
        <taxon>Trombidiformes</taxon>
        <taxon>Prostigmata</taxon>
        <taxon>Anystina</taxon>
        <taxon>Parasitengona</taxon>
        <taxon>Trombiculoidea</taxon>
        <taxon>Trombiculidae</taxon>
        <taxon>Leptotrombidium</taxon>
    </lineage>
</organism>
<dbReference type="Proteomes" id="UP000288716">
    <property type="component" value="Unassembled WGS sequence"/>
</dbReference>
<sequence length="117" mass="13141">MASPVSCDTFVVMPPLTAKNVIIFGKNSDRPQNEVQELLYFPRTKSSKRIKCTYIEVDATEETNAVVLSKPAWMWGAEMGANEFGVVIGNEAVWTKVGDYDEKRLLGMDLLRLALER</sequence>
<name>A0A443SBS6_9ACAR</name>
<dbReference type="GO" id="GO:0006508">
    <property type="term" value="P:proteolysis"/>
    <property type="evidence" value="ECO:0007669"/>
    <property type="project" value="InterPro"/>
</dbReference>
<evidence type="ECO:0008006" key="4">
    <source>
        <dbReference type="Google" id="ProtNLM"/>
    </source>
</evidence>
<dbReference type="PANTHER" id="PTHR12994:SF17">
    <property type="entry name" value="LD30995P"/>
    <property type="match status" value="1"/>
</dbReference>
<feature type="non-terminal residue" evidence="2">
    <location>
        <position position="117"/>
    </location>
</feature>
<dbReference type="AlphaFoldDB" id="A0A443SBS6"/>
<gene>
    <name evidence="2" type="ORF">B4U80_07316</name>
</gene>
<dbReference type="OrthoDB" id="5175656at2759"/>
<dbReference type="InterPro" id="IPR005322">
    <property type="entry name" value="Peptidase_C69"/>
</dbReference>
<keyword evidence="3" id="KW-1185">Reference proteome</keyword>
<accession>A0A443SBS6</accession>
<protein>
    <recommendedName>
        <fullName evidence="4">Secernin-2-like protein</fullName>
    </recommendedName>
</protein>
<evidence type="ECO:0000313" key="2">
    <source>
        <dbReference type="EMBL" id="RWS24957.1"/>
    </source>
</evidence>
<dbReference type="EMBL" id="NCKV01004216">
    <property type="protein sequence ID" value="RWS24957.1"/>
    <property type="molecule type" value="Genomic_DNA"/>
</dbReference>
<evidence type="ECO:0000256" key="1">
    <source>
        <dbReference type="ARBA" id="ARBA00005705"/>
    </source>
</evidence>
<dbReference type="STRING" id="299467.A0A443SBS6"/>
<proteinExistence type="inferred from homology"/>
<reference evidence="2 3" key="1">
    <citation type="journal article" date="2018" name="Gigascience">
        <title>Genomes of trombidid mites reveal novel predicted allergens and laterally-transferred genes associated with secondary metabolism.</title>
        <authorList>
            <person name="Dong X."/>
            <person name="Chaisiri K."/>
            <person name="Xia D."/>
            <person name="Armstrong S.D."/>
            <person name="Fang Y."/>
            <person name="Donnelly M.J."/>
            <person name="Kadowaki T."/>
            <person name="McGarry J.W."/>
            <person name="Darby A.C."/>
            <person name="Makepeace B.L."/>
        </authorList>
    </citation>
    <scope>NUCLEOTIDE SEQUENCE [LARGE SCALE GENOMIC DNA]</scope>
    <source>
        <strain evidence="2">UoL-UT</strain>
    </source>
</reference>
<dbReference type="Gene3D" id="3.60.60.10">
    <property type="entry name" value="Penicillin V Acylase, Chain A"/>
    <property type="match status" value="1"/>
</dbReference>
<dbReference type="PANTHER" id="PTHR12994">
    <property type="entry name" value="SECERNIN"/>
    <property type="match status" value="1"/>
</dbReference>
<evidence type="ECO:0000313" key="3">
    <source>
        <dbReference type="Proteomes" id="UP000288716"/>
    </source>
</evidence>
<comment type="similarity">
    <text evidence="1">Belongs to the peptidase C69 family. Secernin subfamily.</text>
</comment>
<dbReference type="GO" id="GO:0070004">
    <property type="term" value="F:cysteine-type exopeptidase activity"/>
    <property type="evidence" value="ECO:0007669"/>
    <property type="project" value="InterPro"/>
</dbReference>
<comment type="caution">
    <text evidence="2">The sequence shown here is derived from an EMBL/GenBank/DDBJ whole genome shotgun (WGS) entry which is preliminary data.</text>
</comment>
<dbReference type="GO" id="GO:0016805">
    <property type="term" value="F:dipeptidase activity"/>
    <property type="evidence" value="ECO:0007669"/>
    <property type="project" value="InterPro"/>
</dbReference>